<keyword evidence="2" id="KW-1185">Reference proteome</keyword>
<sequence>MALLSIGPEIFDLRWFSDTSHKSGSACCHQCVWRVFL</sequence>
<comment type="caution">
    <text evidence="1">The sequence shown here is derived from an EMBL/GenBank/DDBJ whole genome shotgun (WGS) entry which is preliminary data.</text>
</comment>
<dbReference type="InParanoid" id="A0A0V0Z2F9"/>
<evidence type="ECO:0000313" key="2">
    <source>
        <dbReference type="Proteomes" id="UP000054776"/>
    </source>
</evidence>
<name>A0A0V0Z2F9_TRISP</name>
<protein>
    <submittedName>
        <fullName evidence="1">Uncharacterized protein</fullName>
    </submittedName>
</protein>
<dbReference type="Proteomes" id="UP000054776">
    <property type="component" value="Unassembled WGS sequence"/>
</dbReference>
<reference evidence="1 2" key="1">
    <citation type="submission" date="2015-01" db="EMBL/GenBank/DDBJ databases">
        <title>Evolution of Trichinella species and genotypes.</title>
        <authorList>
            <person name="Korhonen P.K."/>
            <person name="Edoardo P."/>
            <person name="Giuseppe L.R."/>
            <person name="Gasser R.B."/>
        </authorList>
    </citation>
    <scope>NUCLEOTIDE SEQUENCE [LARGE SCALE GENOMIC DNA]</scope>
    <source>
        <strain evidence="1">ISS3</strain>
    </source>
</reference>
<accession>A0A0V0Z2F9</accession>
<organism evidence="1 2">
    <name type="scientific">Trichinella spiralis</name>
    <name type="common">Trichina worm</name>
    <dbReference type="NCBI Taxonomy" id="6334"/>
    <lineage>
        <taxon>Eukaryota</taxon>
        <taxon>Metazoa</taxon>
        <taxon>Ecdysozoa</taxon>
        <taxon>Nematoda</taxon>
        <taxon>Enoplea</taxon>
        <taxon>Dorylaimia</taxon>
        <taxon>Trichinellida</taxon>
        <taxon>Trichinellidae</taxon>
        <taxon>Trichinella</taxon>
    </lineage>
</organism>
<dbReference type="EMBL" id="JYDH01003221">
    <property type="protein sequence ID" value="KRY06218.1"/>
    <property type="molecule type" value="Genomic_DNA"/>
</dbReference>
<gene>
    <name evidence="1" type="ORF">T01_7422</name>
</gene>
<dbReference type="AlphaFoldDB" id="A0A0V0Z2F9"/>
<evidence type="ECO:0000313" key="1">
    <source>
        <dbReference type="EMBL" id="KRY06218.1"/>
    </source>
</evidence>
<proteinExistence type="predicted"/>